<sequence length="376" mass="42537">MTTLMNNFNQLMKLKNDAGQIPIETINYTSVATGNDLAAIQKYEKAFDEWSKIMVRLDDYDELREFLGVICGEYVDSSSVAFIDSKMTDDLLLATMDHPNAYASNKTNQKGDSLWSSSLSKARSFVTGNSASNAHNDYDNNSRANTENANGNSQSNPIYTGASIADQAKAFGRSTKQFLYFFVIDSLDKNLSLAITQLSACLQKYYVGLQLIRIILKKTNIKNLYWEMKKNKIKNKKSLQHFKTSDYISLIKSPNFNTRYLKFRLENVSDSCDTPRQKLEANRSAGLCLLINVSSKTEIKFKKKKGKIQKLNPPPKVMPSGCAKTKYRFIFFQPKYKGLGETRNTKVSDPPKNESVPLPGHDSEINTPNTFFYQLL</sequence>
<keyword evidence="3" id="KW-1185">Reference proteome</keyword>
<protein>
    <submittedName>
        <fullName evidence="2">Uncharacterized protein</fullName>
    </submittedName>
</protein>
<dbReference type="Proteomes" id="UP000023152">
    <property type="component" value="Unassembled WGS sequence"/>
</dbReference>
<feature type="region of interest" description="Disordered" evidence="1">
    <location>
        <begin position="341"/>
        <end position="365"/>
    </location>
</feature>
<evidence type="ECO:0000256" key="1">
    <source>
        <dbReference type="SAM" id="MobiDB-lite"/>
    </source>
</evidence>
<feature type="region of interest" description="Disordered" evidence="1">
    <location>
        <begin position="128"/>
        <end position="155"/>
    </location>
</feature>
<proteinExistence type="predicted"/>
<dbReference type="EMBL" id="ASPP01007983">
    <property type="protein sequence ID" value="ETO26269.1"/>
    <property type="molecule type" value="Genomic_DNA"/>
</dbReference>
<dbReference type="AlphaFoldDB" id="X6NKK3"/>
<accession>X6NKK3</accession>
<gene>
    <name evidence="2" type="ORF">RFI_10868</name>
</gene>
<feature type="compositionally biased region" description="Basic and acidic residues" evidence="1">
    <location>
        <begin position="341"/>
        <end position="352"/>
    </location>
</feature>
<name>X6NKK3_RETFI</name>
<reference evidence="2 3" key="1">
    <citation type="journal article" date="2013" name="Curr. Biol.">
        <title>The Genome of the Foraminiferan Reticulomyxa filosa.</title>
        <authorList>
            <person name="Glockner G."/>
            <person name="Hulsmann N."/>
            <person name="Schleicher M."/>
            <person name="Noegel A.A."/>
            <person name="Eichinger L."/>
            <person name="Gallinger C."/>
            <person name="Pawlowski J."/>
            <person name="Sierra R."/>
            <person name="Euteneuer U."/>
            <person name="Pillet L."/>
            <person name="Moustafa A."/>
            <person name="Platzer M."/>
            <person name="Groth M."/>
            <person name="Szafranski K."/>
            <person name="Schliwa M."/>
        </authorList>
    </citation>
    <scope>NUCLEOTIDE SEQUENCE [LARGE SCALE GENOMIC DNA]</scope>
</reference>
<evidence type="ECO:0000313" key="2">
    <source>
        <dbReference type="EMBL" id="ETO26269.1"/>
    </source>
</evidence>
<organism evidence="2 3">
    <name type="scientific">Reticulomyxa filosa</name>
    <dbReference type="NCBI Taxonomy" id="46433"/>
    <lineage>
        <taxon>Eukaryota</taxon>
        <taxon>Sar</taxon>
        <taxon>Rhizaria</taxon>
        <taxon>Retaria</taxon>
        <taxon>Foraminifera</taxon>
        <taxon>Monothalamids</taxon>
        <taxon>Reticulomyxidae</taxon>
        <taxon>Reticulomyxa</taxon>
    </lineage>
</organism>
<comment type="caution">
    <text evidence="2">The sequence shown here is derived from an EMBL/GenBank/DDBJ whole genome shotgun (WGS) entry which is preliminary data.</text>
</comment>
<evidence type="ECO:0000313" key="3">
    <source>
        <dbReference type="Proteomes" id="UP000023152"/>
    </source>
</evidence>